<accession>A0A0F9IBD0</accession>
<proteinExistence type="predicted"/>
<dbReference type="Pfam" id="PF25311">
    <property type="entry name" value="WDGH"/>
    <property type="match status" value="1"/>
</dbReference>
<evidence type="ECO:0000313" key="2">
    <source>
        <dbReference type="EMBL" id="KKM24777.1"/>
    </source>
</evidence>
<sequence length="142" mass="16310">MTLFEQFVHNFGKWSVESSCDVGDLPFIDDIKRFLNEAGGEVSDGYHTFNELYEHRHALFINVVLAHADKAFKTRKNHKGETFEGWFILGFDSAYGQLTYHLPDSYWDCAVVKEVESNSTYDGHTVDDVLKRLLLLSEVSKL</sequence>
<dbReference type="InterPro" id="IPR057362">
    <property type="entry name" value="WDGH"/>
</dbReference>
<feature type="domain" description="WDGH" evidence="1">
    <location>
        <begin position="40"/>
        <end position="134"/>
    </location>
</feature>
<protein>
    <recommendedName>
        <fullName evidence="1">WDGH domain-containing protein</fullName>
    </recommendedName>
</protein>
<dbReference type="AlphaFoldDB" id="A0A0F9IBD0"/>
<gene>
    <name evidence="2" type="ORF">LCGC14_1601670</name>
</gene>
<comment type="caution">
    <text evidence="2">The sequence shown here is derived from an EMBL/GenBank/DDBJ whole genome shotgun (WGS) entry which is preliminary data.</text>
</comment>
<evidence type="ECO:0000259" key="1">
    <source>
        <dbReference type="Pfam" id="PF25311"/>
    </source>
</evidence>
<reference evidence="2" key="1">
    <citation type="journal article" date="2015" name="Nature">
        <title>Complex archaea that bridge the gap between prokaryotes and eukaryotes.</title>
        <authorList>
            <person name="Spang A."/>
            <person name="Saw J.H."/>
            <person name="Jorgensen S.L."/>
            <person name="Zaremba-Niedzwiedzka K."/>
            <person name="Martijn J."/>
            <person name="Lind A.E."/>
            <person name="van Eijk R."/>
            <person name="Schleper C."/>
            <person name="Guy L."/>
            <person name="Ettema T.J."/>
        </authorList>
    </citation>
    <scope>NUCLEOTIDE SEQUENCE</scope>
</reference>
<name>A0A0F9IBD0_9ZZZZ</name>
<organism evidence="2">
    <name type="scientific">marine sediment metagenome</name>
    <dbReference type="NCBI Taxonomy" id="412755"/>
    <lineage>
        <taxon>unclassified sequences</taxon>
        <taxon>metagenomes</taxon>
        <taxon>ecological metagenomes</taxon>
    </lineage>
</organism>
<dbReference type="EMBL" id="LAZR01012853">
    <property type="protein sequence ID" value="KKM24777.1"/>
    <property type="molecule type" value="Genomic_DNA"/>
</dbReference>